<dbReference type="InterPro" id="IPR051010">
    <property type="entry name" value="BCAA_transport"/>
</dbReference>
<evidence type="ECO:0000313" key="4">
    <source>
        <dbReference type="EMBL" id="SDJ33434.1"/>
    </source>
</evidence>
<dbReference type="CDD" id="cd06345">
    <property type="entry name" value="PBP1_ABC_ligand_binding-like"/>
    <property type="match status" value="1"/>
</dbReference>
<proteinExistence type="predicted"/>
<keyword evidence="5" id="KW-1185">Reference proteome</keyword>
<dbReference type="STRING" id="1095776.SAMN04515672_0220"/>
<dbReference type="InterPro" id="IPR028082">
    <property type="entry name" value="Peripla_BP_I"/>
</dbReference>
<evidence type="ECO:0000256" key="1">
    <source>
        <dbReference type="ARBA" id="ARBA00022729"/>
    </source>
</evidence>
<dbReference type="OrthoDB" id="200499at2157"/>
<feature type="compositionally biased region" description="Basic and acidic residues" evidence="2">
    <location>
        <begin position="1"/>
        <end position="11"/>
    </location>
</feature>
<protein>
    <submittedName>
        <fullName evidence="4">Amino acid/amide ABC transporter substrate-binding protein, HAAT family</fullName>
    </submittedName>
</protein>
<dbReference type="PANTHER" id="PTHR30483">
    <property type="entry name" value="LEUCINE-SPECIFIC-BINDING PROTEIN"/>
    <property type="match status" value="1"/>
</dbReference>
<evidence type="ECO:0000313" key="5">
    <source>
        <dbReference type="Proteomes" id="UP000198882"/>
    </source>
</evidence>
<dbReference type="EMBL" id="FNFE01000001">
    <property type="protein sequence ID" value="SDJ33434.1"/>
    <property type="molecule type" value="Genomic_DNA"/>
</dbReference>
<dbReference type="AlphaFoldDB" id="A0A1G8SW83"/>
<feature type="region of interest" description="Disordered" evidence="2">
    <location>
        <begin position="1"/>
        <end position="27"/>
    </location>
</feature>
<dbReference type="PROSITE" id="PS51318">
    <property type="entry name" value="TAT"/>
    <property type="match status" value="1"/>
</dbReference>
<organism evidence="4 5">
    <name type="scientific">Natronorubrum texcoconense</name>
    <dbReference type="NCBI Taxonomy" id="1095776"/>
    <lineage>
        <taxon>Archaea</taxon>
        <taxon>Methanobacteriati</taxon>
        <taxon>Methanobacteriota</taxon>
        <taxon>Stenosarchaea group</taxon>
        <taxon>Halobacteria</taxon>
        <taxon>Halobacteriales</taxon>
        <taxon>Natrialbaceae</taxon>
        <taxon>Natronorubrum</taxon>
    </lineage>
</organism>
<sequence>MTGAEGHDTTGRTHSSASGGRRRLNRRTLLRTTGGTIAGVSLAGCLSSYETVVGSSAEEESVTIGVLAPDPDSDYIGRSIVRAAEVAVSELNENGGIDGQDVDMVVGDTNGSPLEARRQYQRLLLEEGADVTVGVFASEALMNIMDDIADQETIHLTSGAATTAASGLVHDEYDRYKYHFRVGPNNDSDLGQMQVDFIDDMGPDLGWESVALLAEDYQWTEKPWEVYQEQLASTGVEIAMEERYSPATSDFSDLYDEAEAEGADAVFITTAHTGNEALLDWSYPNRPDPQPQPRPFAFGGIHVPMQLPAYYDLVGGACRYGVGQTSATATSTITDKTQPFVTAYQDAFDGANPVYTGYHTYDAVMLFAHAVEESGTLDADDLVGTIEDASFTGAAGTAEFHDPSHEFAHDLVYQREDTLYFQWQETDDGEGVQEVVWPEEQATADYVTPPWLE</sequence>
<dbReference type="Gene3D" id="3.40.50.2300">
    <property type="match status" value="3"/>
</dbReference>
<dbReference type="InterPro" id="IPR028081">
    <property type="entry name" value="Leu-bd"/>
</dbReference>
<dbReference type="PANTHER" id="PTHR30483:SF6">
    <property type="entry name" value="PERIPLASMIC BINDING PROTEIN OF ABC TRANSPORTER FOR NATURAL AMINO ACIDS"/>
    <property type="match status" value="1"/>
</dbReference>
<dbReference type="Pfam" id="PF13458">
    <property type="entry name" value="Peripla_BP_6"/>
    <property type="match status" value="2"/>
</dbReference>
<keyword evidence="1" id="KW-0732">Signal</keyword>
<reference evidence="5" key="1">
    <citation type="submission" date="2016-10" db="EMBL/GenBank/DDBJ databases">
        <authorList>
            <person name="Varghese N."/>
            <person name="Submissions S."/>
        </authorList>
    </citation>
    <scope>NUCLEOTIDE SEQUENCE [LARGE SCALE GENOMIC DNA]</scope>
    <source>
        <strain evidence="5">B4,CECT 8067,JCM 17497</strain>
    </source>
</reference>
<gene>
    <name evidence="4" type="ORF">SAMN04515672_0220</name>
</gene>
<accession>A0A1G8SW83</accession>
<dbReference type="SUPFAM" id="SSF53822">
    <property type="entry name" value="Periplasmic binding protein-like I"/>
    <property type="match status" value="1"/>
</dbReference>
<dbReference type="Proteomes" id="UP000198882">
    <property type="component" value="Unassembled WGS sequence"/>
</dbReference>
<name>A0A1G8SW83_9EURY</name>
<feature type="domain" description="Leucine-binding protein" evidence="3">
    <location>
        <begin position="62"/>
        <end position="278"/>
    </location>
</feature>
<evidence type="ECO:0000259" key="3">
    <source>
        <dbReference type="Pfam" id="PF13458"/>
    </source>
</evidence>
<dbReference type="InterPro" id="IPR006311">
    <property type="entry name" value="TAT_signal"/>
</dbReference>
<dbReference type="RefSeq" id="WP_090302791.1">
    <property type="nucleotide sequence ID" value="NZ_FNFE01000001.1"/>
</dbReference>
<feature type="domain" description="Leucine-binding protein" evidence="3">
    <location>
        <begin position="325"/>
        <end position="411"/>
    </location>
</feature>
<evidence type="ECO:0000256" key="2">
    <source>
        <dbReference type="SAM" id="MobiDB-lite"/>
    </source>
</evidence>